<reference evidence="9 10" key="1">
    <citation type="submission" date="2018-04" db="EMBL/GenBank/DDBJ databases">
        <title>Chitinophaga fuyangensis sp. nov., isolated from soil in a chemical factory.</title>
        <authorList>
            <person name="Chen K."/>
        </authorList>
    </citation>
    <scope>NUCLEOTIDE SEQUENCE [LARGE SCALE GENOMIC DNA]</scope>
    <source>
        <strain evidence="9 10">LY-1</strain>
    </source>
</reference>
<feature type="domain" description="Methylated-DNA-[protein]-cysteine S-methyltransferase DNA binding" evidence="7">
    <location>
        <begin position="131"/>
        <end position="207"/>
    </location>
</feature>
<dbReference type="OrthoDB" id="9802228at2"/>
<keyword evidence="4" id="KW-0227">DNA damage</keyword>
<dbReference type="Pfam" id="PF02870">
    <property type="entry name" value="Methyltransf_1N"/>
    <property type="match status" value="1"/>
</dbReference>
<dbReference type="SUPFAM" id="SSF53155">
    <property type="entry name" value="Methylated DNA-protein cysteine methyltransferase domain"/>
    <property type="match status" value="1"/>
</dbReference>
<dbReference type="RefSeq" id="WP_108687412.1">
    <property type="nucleotide sequence ID" value="NZ_QCYK01000002.1"/>
</dbReference>
<dbReference type="AlphaFoldDB" id="A0A2T7BH23"/>
<dbReference type="Gene3D" id="1.10.10.10">
    <property type="entry name" value="Winged helix-like DNA-binding domain superfamily/Winged helix DNA-binding domain"/>
    <property type="match status" value="1"/>
</dbReference>
<proteinExistence type="predicted"/>
<dbReference type="Proteomes" id="UP000244450">
    <property type="component" value="Unassembled WGS sequence"/>
</dbReference>
<keyword evidence="10" id="KW-1185">Reference proteome</keyword>
<dbReference type="PANTHER" id="PTHR10815">
    <property type="entry name" value="METHYLATED-DNA--PROTEIN-CYSTEINE METHYLTRANSFERASE"/>
    <property type="match status" value="1"/>
</dbReference>
<dbReference type="InterPro" id="IPR001497">
    <property type="entry name" value="MethylDNA_cys_MeTrfase_AS"/>
</dbReference>
<dbReference type="InterPro" id="IPR036388">
    <property type="entry name" value="WH-like_DNA-bd_sf"/>
</dbReference>
<dbReference type="GO" id="GO:0032259">
    <property type="term" value="P:methylation"/>
    <property type="evidence" value="ECO:0007669"/>
    <property type="project" value="UniProtKB-KW"/>
</dbReference>
<dbReference type="NCBIfam" id="TIGR00589">
    <property type="entry name" value="ogt"/>
    <property type="match status" value="1"/>
</dbReference>
<dbReference type="PROSITE" id="PS00374">
    <property type="entry name" value="MGMT"/>
    <property type="match status" value="1"/>
</dbReference>
<dbReference type="InterPro" id="IPR008332">
    <property type="entry name" value="MethylG_MeTrfase_N"/>
</dbReference>
<dbReference type="GO" id="GO:0003908">
    <property type="term" value="F:methylated-DNA-[protein]-cysteine S-methyltransferase activity"/>
    <property type="evidence" value="ECO:0007669"/>
    <property type="project" value="UniProtKB-EC"/>
</dbReference>
<evidence type="ECO:0000256" key="3">
    <source>
        <dbReference type="ARBA" id="ARBA00022679"/>
    </source>
</evidence>
<dbReference type="InterPro" id="IPR036217">
    <property type="entry name" value="MethylDNA_cys_MeTrfase_DNAb"/>
</dbReference>
<keyword evidence="2" id="KW-0489">Methyltransferase</keyword>
<comment type="catalytic activity">
    <reaction evidence="1">
        <text>a 4-O-methyl-thymidine in DNA + L-cysteinyl-[protein] = a thymidine in DNA + S-methyl-L-cysteinyl-[protein]</text>
        <dbReference type="Rhea" id="RHEA:53428"/>
        <dbReference type="Rhea" id="RHEA-COMP:10131"/>
        <dbReference type="Rhea" id="RHEA-COMP:10132"/>
        <dbReference type="Rhea" id="RHEA-COMP:13555"/>
        <dbReference type="Rhea" id="RHEA-COMP:13556"/>
        <dbReference type="ChEBI" id="CHEBI:29950"/>
        <dbReference type="ChEBI" id="CHEBI:82612"/>
        <dbReference type="ChEBI" id="CHEBI:137386"/>
        <dbReference type="ChEBI" id="CHEBI:137387"/>
        <dbReference type="EC" id="2.1.1.63"/>
    </reaction>
</comment>
<dbReference type="PANTHER" id="PTHR10815:SF13">
    <property type="entry name" value="METHYLATED-DNA--PROTEIN-CYSTEINE METHYLTRANSFERASE"/>
    <property type="match status" value="1"/>
</dbReference>
<gene>
    <name evidence="9" type="ORF">DCC81_14930</name>
</gene>
<feature type="domain" description="Methylguanine DNA methyltransferase ribonuclease-like" evidence="8">
    <location>
        <begin position="51"/>
        <end position="88"/>
    </location>
</feature>
<name>A0A2T7BH23_9BACT</name>
<evidence type="ECO:0000256" key="4">
    <source>
        <dbReference type="ARBA" id="ARBA00022763"/>
    </source>
</evidence>
<evidence type="ECO:0000259" key="8">
    <source>
        <dbReference type="Pfam" id="PF02870"/>
    </source>
</evidence>
<dbReference type="SUPFAM" id="SSF46767">
    <property type="entry name" value="Methylated DNA-protein cysteine methyltransferase, C-terminal domain"/>
    <property type="match status" value="1"/>
</dbReference>
<evidence type="ECO:0000313" key="9">
    <source>
        <dbReference type="EMBL" id="PUZ25572.1"/>
    </source>
</evidence>
<keyword evidence="3" id="KW-0808">Transferase</keyword>
<evidence type="ECO:0000256" key="6">
    <source>
        <dbReference type="ARBA" id="ARBA00049348"/>
    </source>
</evidence>
<dbReference type="GO" id="GO:0006281">
    <property type="term" value="P:DNA repair"/>
    <property type="evidence" value="ECO:0007669"/>
    <property type="project" value="UniProtKB-KW"/>
</dbReference>
<dbReference type="Gene3D" id="3.30.160.70">
    <property type="entry name" value="Methylated DNA-protein cysteine methyltransferase domain"/>
    <property type="match status" value="1"/>
</dbReference>
<keyword evidence="5" id="KW-0234">DNA repair</keyword>
<evidence type="ECO:0000259" key="7">
    <source>
        <dbReference type="Pfam" id="PF01035"/>
    </source>
</evidence>
<evidence type="ECO:0000256" key="5">
    <source>
        <dbReference type="ARBA" id="ARBA00023204"/>
    </source>
</evidence>
<organism evidence="9 10">
    <name type="scientific">Chitinophaga parva</name>
    <dbReference type="NCBI Taxonomy" id="2169414"/>
    <lineage>
        <taxon>Bacteria</taxon>
        <taxon>Pseudomonadati</taxon>
        <taxon>Bacteroidota</taxon>
        <taxon>Chitinophagia</taxon>
        <taxon>Chitinophagales</taxon>
        <taxon>Chitinophagaceae</taxon>
        <taxon>Chitinophaga</taxon>
    </lineage>
</organism>
<protein>
    <submittedName>
        <fullName evidence="9">Uncharacterized protein</fullName>
    </submittedName>
</protein>
<dbReference type="Pfam" id="PF01035">
    <property type="entry name" value="DNA_binding_1"/>
    <property type="match status" value="1"/>
</dbReference>
<dbReference type="EMBL" id="QCYK01000002">
    <property type="protein sequence ID" value="PUZ25572.1"/>
    <property type="molecule type" value="Genomic_DNA"/>
</dbReference>
<evidence type="ECO:0000256" key="2">
    <source>
        <dbReference type="ARBA" id="ARBA00022603"/>
    </source>
</evidence>
<dbReference type="CDD" id="cd06445">
    <property type="entry name" value="ATase"/>
    <property type="match status" value="1"/>
</dbReference>
<evidence type="ECO:0000313" key="10">
    <source>
        <dbReference type="Proteomes" id="UP000244450"/>
    </source>
</evidence>
<comment type="caution">
    <text evidence="9">The sequence shown here is derived from an EMBL/GenBank/DDBJ whole genome shotgun (WGS) entry which is preliminary data.</text>
</comment>
<comment type="catalytic activity">
    <reaction evidence="6">
        <text>a 6-O-methyl-2'-deoxyguanosine in DNA + L-cysteinyl-[protein] = S-methyl-L-cysteinyl-[protein] + a 2'-deoxyguanosine in DNA</text>
        <dbReference type="Rhea" id="RHEA:24000"/>
        <dbReference type="Rhea" id="RHEA-COMP:10131"/>
        <dbReference type="Rhea" id="RHEA-COMP:10132"/>
        <dbReference type="Rhea" id="RHEA-COMP:11367"/>
        <dbReference type="Rhea" id="RHEA-COMP:11368"/>
        <dbReference type="ChEBI" id="CHEBI:29950"/>
        <dbReference type="ChEBI" id="CHEBI:82612"/>
        <dbReference type="ChEBI" id="CHEBI:85445"/>
        <dbReference type="ChEBI" id="CHEBI:85448"/>
        <dbReference type="EC" id="2.1.1.63"/>
    </reaction>
</comment>
<dbReference type="InterPro" id="IPR036631">
    <property type="entry name" value="MGMT_N_sf"/>
</dbReference>
<accession>A0A2T7BH23</accession>
<evidence type="ECO:0000256" key="1">
    <source>
        <dbReference type="ARBA" id="ARBA00001286"/>
    </source>
</evidence>
<dbReference type="InterPro" id="IPR014048">
    <property type="entry name" value="MethylDNA_cys_MeTrfase_DNA-bd"/>
</dbReference>
<sequence>MATTFSELMEQEMRLHKNVLLHTLQQSQLTEVPHHFPVIPMTDAEYKTLHIRYSAVNTPIGKVLLAATDKGICFTGFCDVEDIDALEDLRQRFPHASFAAQTDAFQDTALTHILEPLHNTRILPFHLHGTPFQLGIWTRLLQIPFGALSTYSDIGEGKLKARATGTAVGANPVSFFIPCHRVIRSNGEFHGYYWGLEMKRRLLYFESQHKQ</sequence>